<evidence type="ECO:0000256" key="5">
    <source>
        <dbReference type="ARBA" id="ARBA00023136"/>
    </source>
</evidence>
<feature type="transmembrane region" description="Helical" evidence="6">
    <location>
        <begin position="262"/>
        <end position="281"/>
    </location>
</feature>
<evidence type="ECO:0000256" key="2">
    <source>
        <dbReference type="ARBA" id="ARBA00007362"/>
    </source>
</evidence>
<dbReference type="AlphaFoldDB" id="A0A917BSY8"/>
<feature type="transmembrane region" description="Helical" evidence="6">
    <location>
        <begin position="141"/>
        <end position="159"/>
    </location>
</feature>
<evidence type="ECO:0000256" key="4">
    <source>
        <dbReference type="ARBA" id="ARBA00022989"/>
    </source>
</evidence>
<dbReference type="EMBL" id="BMHV01000005">
    <property type="protein sequence ID" value="GGF57794.1"/>
    <property type="molecule type" value="Genomic_DNA"/>
</dbReference>
<dbReference type="Pfam" id="PF00892">
    <property type="entry name" value="EamA"/>
    <property type="match status" value="2"/>
</dbReference>
<dbReference type="GO" id="GO:0016020">
    <property type="term" value="C:membrane"/>
    <property type="evidence" value="ECO:0007669"/>
    <property type="project" value="UniProtKB-SubCell"/>
</dbReference>
<feature type="transmembrane region" description="Helical" evidence="6">
    <location>
        <begin position="114"/>
        <end position="134"/>
    </location>
</feature>
<dbReference type="InterPro" id="IPR050638">
    <property type="entry name" value="AA-Vitamin_Transporters"/>
</dbReference>
<feature type="transmembrane region" description="Helical" evidence="6">
    <location>
        <begin position="12"/>
        <end position="35"/>
    </location>
</feature>
<reference evidence="8" key="2">
    <citation type="submission" date="2020-09" db="EMBL/GenBank/DDBJ databases">
        <authorList>
            <person name="Sun Q."/>
            <person name="Zhou Y."/>
        </authorList>
    </citation>
    <scope>NUCLEOTIDE SEQUENCE</scope>
    <source>
        <strain evidence="8">CGMCC 1.15254</strain>
    </source>
</reference>
<evidence type="ECO:0000313" key="9">
    <source>
        <dbReference type="Proteomes" id="UP000632498"/>
    </source>
</evidence>
<feature type="domain" description="EamA" evidence="7">
    <location>
        <begin position="18"/>
        <end position="157"/>
    </location>
</feature>
<comment type="subcellular location">
    <subcellularLocation>
        <location evidence="1">Membrane</location>
        <topology evidence="1">Multi-pass membrane protein</topology>
    </subcellularLocation>
</comment>
<keyword evidence="3 6" id="KW-0812">Transmembrane</keyword>
<dbReference type="Proteomes" id="UP000632498">
    <property type="component" value="Unassembled WGS sequence"/>
</dbReference>
<keyword evidence="9" id="KW-1185">Reference proteome</keyword>
<sequence>MRRNQIVALPTLSPQALAMIALFFGVACFSVGNVITRFADVGPTASAFYRLFFAMPMMWGWGMIFFHSPAGTQRATVSQVSWRTLAPYGIACGLFLGGEVALLHHAYIKGSVGVAIFLNNFAPLFVILGAWVFLKERPSKYALLCLVCAAPGAFFMSGLDPVNGVVAMGEGSIEALLSAVCYAGFLLCGTRMRRYCSSKTVVNWTNATAILMLAPLAIFNQEILIAQSWEGWAVLIAIAFVSQVLGMNLYIQSMGVLSSTFVSFFSLSQPIMTMILAWWVLGETLTGLQMIGALIILLALSVNNLAPKKGCVDN</sequence>
<keyword evidence="5 6" id="KW-0472">Membrane</keyword>
<comment type="similarity">
    <text evidence="2">Belongs to the EamA transporter family.</text>
</comment>
<reference evidence="8" key="1">
    <citation type="journal article" date="2014" name="Int. J. Syst. Evol. Microbiol.">
        <title>Complete genome sequence of Corynebacterium casei LMG S-19264T (=DSM 44701T), isolated from a smear-ripened cheese.</title>
        <authorList>
            <consortium name="US DOE Joint Genome Institute (JGI-PGF)"/>
            <person name="Walter F."/>
            <person name="Albersmeier A."/>
            <person name="Kalinowski J."/>
            <person name="Ruckert C."/>
        </authorList>
    </citation>
    <scope>NUCLEOTIDE SEQUENCE</scope>
    <source>
        <strain evidence="8">CGMCC 1.15254</strain>
    </source>
</reference>
<keyword evidence="4 6" id="KW-1133">Transmembrane helix</keyword>
<proteinExistence type="inferred from homology"/>
<dbReference type="PANTHER" id="PTHR32322">
    <property type="entry name" value="INNER MEMBRANE TRANSPORTER"/>
    <property type="match status" value="1"/>
</dbReference>
<feature type="transmembrane region" description="Helical" evidence="6">
    <location>
        <begin position="47"/>
        <end position="66"/>
    </location>
</feature>
<comment type="caution">
    <text evidence="8">The sequence shown here is derived from an EMBL/GenBank/DDBJ whole genome shotgun (WGS) entry which is preliminary data.</text>
</comment>
<evidence type="ECO:0000256" key="6">
    <source>
        <dbReference type="SAM" id="Phobius"/>
    </source>
</evidence>
<feature type="transmembrane region" description="Helical" evidence="6">
    <location>
        <begin position="287"/>
        <end position="306"/>
    </location>
</feature>
<feature type="transmembrane region" description="Helical" evidence="6">
    <location>
        <begin position="231"/>
        <end position="250"/>
    </location>
</feature>
<protein>
    <submittedName>
        <fullName evidence="8">Membrane protein</fullName>
    </submittedName>
</protein>
<dbReference type="PROSITE" id="PS51257">
    <property type="entry name" value="PROKAR_LIPOPROTEIN"/>
    <property type="match status" value="1"/>
</dbReference>
<dbReference type="InterPro" id="IPR000620">
    <property type="entry name" value="EamA_dom"/>
</dbReference>
<dbReference type="PANTHER" id="PTHR32322:SF2">
    <property type="entry name" value="EAMA DOMAIN-CONTAINING PROTEIN"/>
    <property type="match status" value="1"/>
</dbReference>
<evidence type="ECO:0000256" key="3">
    <source>
        <dbReference type="ARBA" id="ARBA00022692"/>
    </source>
</evidence>
<gene>
    <name evidence="8" type="ORF">GCM10011332_09120</name>
</gene>
<dbReference type="SUPFAM" id="SSF103481">
    <property type="entry name" value="Multidrug resistance efflux transporter EmrE"/>
    <property type="match status" value="2"/>
</dbReference>
<feature type="transmembrane region" description="Helical" evidence="6">
    <location>
        <begin position="86"/>
        <end position="108"/>
    </location>
</feature>
<name>A0A917BSY8_9PROT</name>
<feature type="domain" description="EamA" evidence="7">
    <location>
        <begin position="174"/>
        <end position="303"/>
    </location>
</feature>
<dbReference type="InterPro" id="IPR037185">
    <property type="entry name" value="EmrE-like"/>
</dbReference>
<feature type="transmembrane region" description="Helical" evidence="6">
    <location>
        <begin position="171"/>
        <end position="189"/>
    </location>
</feature>
<dbReference type="RefSeq" id="WP_188662139.1">
    <property type="nucleotide sequence ID" value="NZ_BMHV01000005.1"/>
</dbReference>
<accession>A0A917BSY8</accession>
<evidence type="ECO:0000256" key="1">
    <source>
        <dbReference type="ARBA" id="ARBA00004141"/>
    </source>
</evidence>
<feature type="transmembrane region" description="Helical" evidence="6">
    <location>
        <begin position="201"/>
        <end position="219"/>
    </location>
</feature>
<evidence type="ECO:0000259" key="7">
    <source>
        <dbReference type="Pfam" id="PF00892"/>
    </source>
</evidence>
<evidence type="ECO:0000313" key="8">
    <source>
        <dbReference type="EMBL" id="GGF57794.1"/>
    </source>
</evidence>
<organism evidence="8 9">
    <name type="scientific">Terasakiella brassicae</name>
    <dbReference type="NCBI Taxonomy" id="1634917"/>
    <lineage>
        <taxon>Bacteria</taxon>
        <taxon>Pseudomonadati</taxon>
        <taxon>Pseudomonadota</taxon>
        <taxon>Alphaproteobacteria</taxon>
        <taxon>Rhodospirillales</taxon>
        <taxon>Terasakiellaceae</taxon>
        <taxon>Terasakiella</taxon>
    </lineage>
</organism>